<reference evidence="1 2" key="1">
    <citation type="submission" date="2015-01" db="EMBL/GenBank/DDBJ databases">
        <title>Evolution of Trichinella species and genotypes.</title>
        <authorList>
            <person name="Korhonen P.K."/>
            <person name="Edoardo P."/>
            <person name="Giuseppe L.R."/>
            <person name="Gasser R.B."/>
        </authorList>
    </citation>
    <scope>NUCLEOTIDE SEQUENCE [LARGE SCALE GENOMIC DNA]</scope>
    <source>
        <strain evidence="1">ISS470</strain>
    </source>
</reference>
<comment type="caution">
    <text evidence="1">The sequence shown here is derived from an EMBL/GenBank/DDBJ whole genome shotgun (WGS) entry which is preliminary data.</text>
</comment>
<proteinExistence type="predicted"/>
<dbReference type="EMBL" id="JYDT01000182">
    <property type="protein sequence ID" value="KRY82270.1"/>
    <property type="molecule type" value="Genomic_DNA"/>
</dbReference>
<dbReference type="Proteomes" id="UP000054995">
    <property type="component" value="Unassembled WGS sequence"/>
</dbReference>
<dbReference type="AlphaFoldDB" id="A0A0V1F8G0"/>
<sequence length="180" mass="20525">MYSHRSKRYLKLVLQILDAFRTTMAGEDFLLWQSASRHILVLATGSNIRLMAARRIWALDSKLLLAVYCLCTDKDIATYRKRSVEETKPILPIYGEEVSTASAVPSTSDYFLLFSGTTMAGEDFLLWQSASRHILVLATGSNIRLMAARRIWALDSTFNVVPQWYQQLFPSMPFWQASCC</sequence>
<evidence type="ECO:0000313" key="2">
    <source>
        <dbReference type="Proteomes" id="UP000054995"/>
    </source>
</evidence>
<dbReference type="OrthoDB" id="5920074at2759"/>
<accession>A0A0V1F8G0</accession>
<evidence type="ECO:0000313" key="1">
    <source>
        <dbReference type="EMBL" id="KRY82270.1"/>
    </source>
</evidence>
<organism evidence="1 2">
    <name type="scientific">Trichinella pseudospiralis</name>
    <name type="common">Parasitic roundworm</name>
    <dbReference type="NCBI Taxonomy" id="6337"/>
    <lineage>
        <taxon>Eukaryota</taxon>
        <taxon>Metazoa</taxon>
        <taxon>Ecdysozoa</taxon>
        <taxon>Nematoda</taxon>
        <taxon>Enoplea</taxon>
        <taxon>Dorylaimia</taxon>
        <taxon>Trichinellida</taxon>
        <taxon>Trichinellidae</taxon>
        <taxon>Trichinella</taxon>
    </lineage>
</organism>
<protein>
    <submittedName>
        <fullName evidence="1">Uncharacterized protein</fullName>
    </submittedName>
</protein>
<keyword evidence="2" id="KW-1185">Reference proteome</keyword>
<gene>
    <name evidence="1" type="ORF">T4D_12973</name>
</gene>
<name>A0A0V1F8G0_TRIPS</name>